<dbReference type="Proteomes" id="UP000321189">
    <property type="component" value="Unassembled WGS sequence"/>
</dbReference>
<protein>
    <recommendedName>
        <fullName evidence="4">Nuclear transport factor 2 family protein</fullName>
    </recommendedName>
</protein>
<reference evidence="2 3" key="1">
    <citation type="submission" date="2019-07" db="EMBL/GenBank/DDBJ databases">
        <title>Whole genome shotgun sequence of Pseudoalteromonas atlantica NBRC 103033.</title>
        <authorList>
            <person name="Hosoyama A."/>
            <person name="Uohara A."/>
            <person name="Ohji S."/>
            <person name="Ichikawa N."/>
        </authorList>
    </citation>
    <scope>NUCLEOTIDE SEQUENCE [LARGE SCALE GENOMIC DNA]</scope>
    <source>
        <strain evidence="2 3">NBRC 103033</strain>
    </source>
</reference>
<evidence type="ECO:0000256" key="1">
    <source>
        <dbReference type="SAM" id="SignalP"/>
    </source>
</evidence>
<accession>A0ABQ0U948</accession>
<name>A0ABQ0U948_PSEAF</name>
<evidence type="ECO:0008006" key="4">
    <source>
        <dbReference type="Google" id="ProtNLM"/>
    </source>
</evidence>
<dbReference type="EMBL" id="BJUT01000001">
    <property type="protein sequence ID" value="GEK75039.1"/>
    <property type="molecule type" value="Genomic_DNA"/>
</dbReference>
<keyword evidence="3" id="KW-1185">Reference proteome</keyword>
<organism evidence="2 3">
    <name type="scientific">Pseudoalteromonas atlantica</name>
    <name type="common">Alteromonas atlantica</name>
    <dbReference type="NCBI Taxonomy" id="288"/>
    <lineage>
        <taxon>Bacteria</taxon>
        <taxon>Pseudomonadati</taxon>
        <taxon>Pseudomonadota</taxon>
        <taxon>Gammaproteobacteria</taxon>
        <taxon>Alteromonadales</taxon>
        <taxon>Pseudoalteromonadaceae</taxon>
        <taxon>Pseudoalteromonas</taxon>
    </lineage>
</organism>
<feature type="chain" id="PRO_5047009300" description="Nuclear transport factor 2 family protein" evidence="1">
    <location>
        <begin position="21"/>
        <end position="145"/>
    </location>
</feature>
<keyword evidence="1" id="KW-0732">Signal</keyword>
<dbReference type="RefSeq" id="WP_138576442.1">
    <property type="nucleotide sequence ID" value="NZ_BJUT01000001.1"/>
</dbReference>
<comment type="caution">
    <text evidence="2">The sequence shown here is derived from an EMBL/GenBank/DDBJ whole genome shotgun (WGS) entry which is preliminary data.</text>
</comment>
<sequence>MKSQLIALSSIIFLSTAAFADESNVNLPAKDNQDPLFIKKCEEFRKAKADKDIDTLMSFVPKHFKDTEDEKKRAIAYLNKKAEKFQKYVTSPEFKVLSQKLSTESKSNYAQVDIRAQYGEKKFVSDGCVLELTKKDGWIIIIASS</sequence>
<evidence type="ECO:0000313" key="3">
    <source>
        <dbReference type="Proteomes" id="UP000321189"/>
    </source>
</evidence>
<proteinExistence type="predicted"/>
<evidence type="ECO:0000313" key="2">
    <source>
        <dbReference type="EMBL" id="GEK75039.1"/>
    </source>
</evidence>
<gene>
    <name evidence="2" type="ORF">PAT01_03430</name>
</gene>
<feature type="signal peptide" evidence="1">
    <location>
        <begin position="1"/>
        <end position="20"/>
    </location>
</feature>